<dbReference type="InterPro" id="IPR032031">
    <property type="entry name" value="ZFYVE21_C"/>
</dbReference>
<evidence type="ECO:0000256" key="2">
    <source>
        <dbReference type="ARBA" id="ARBA00022771"/>
    </source>
</evidence>
<dbReference type="GeneID" id="778846"/>
<dbReference type="HOGENOM" id="CLU_103398_0_0_1"/>
<protein>
    <submittedName>
        <fullName evidence="6 7">Zinc finger protein</fullName>
    </submittedName>
</protein>
<dbReference type="KEGG" id="cin:778846"/>
<dbReference type="PROSITE" id="PS50178">
    <property type="entry name" value="ZF_FYVE"/>
    <property type="match status" value="1"/>
</dbReference>
<dbReference type="InterPro" id="IPR013083">
    <property type="entry name" value="Znf_RING/FYVE/PHD"/>
</dbReference>
<dbReference type="Proteomes" id="UP000008144">
    <property type="component" value="Unassembled WGS sequence"/>
</dbReference>
<dbReference type="Pfam" id="PF16696">
    <property type="entry name" value="ZFYVE21_C"/>
    <property type="match status" value="1"/>
</dbReference>
<dbReference type="Pfam" id="PF01363">
    <property type="entry name" value="FYVE"/>
    <property type="match status" value="1"/>
</dbReference>
<evidence type="ECO:0000313" key="7">
    <source>
        <dbReference type="Ensembl" id="ENSCINP00000032810.1"/>
    </source>
</evidence>
<sequence>MESSSDGHKLAKTASGLRMIPVSDMYASPFALSEPQWVSDKDCNACESCKKSFDFFNRRHHCRRCGLCFCDNCTHYVLPLKRMYFMDPVRHCYDCAVISKAETEFYEKSIPALTQGTLMSVSEPIANSSESFGEFDCKLSKDHRILKLVHTKKSKADANPPKIILSKLLEIKFIITDSGDAGTQKTPAGFKITYKDEEDSAITHSLILRAVEPKSSLPWLSSFQKAIKMLFEARNVA</sequence>
<dbReference type="CDD" id="cd15727">
    <property type="entry name" value="FYVE_ZF21"/>
    <property type="match status" value="1"/>
</dbReference>
<keyword evidence="2 4" id="KW-0863">Zinc-finger</keyword>
<reference evidence="7" key="3">
    <citation type="submission" date="2025-05" db="UniProtKB">
        <authorList>
            <consortium name="Ensembl"/>
        </authorList>
    </citation>
    <scope>IDENTIFICATION</scope>
</reference>
<evidence type="ECO:0000313" key="8">
    <source>
        <dbReference type="Proteomes" id="UP000008144"/>
    </source>
</evidence>
<dbReference type="GeneTree" id="ENSGT00940000159639"/>
<evidence type="ECO:0000256" key="3">
    <source>
        <dbReference type="ARBA" id="ARBA00022833"/>
    </source>
</evidence>
<dbReference type="PANTHER" id="PTHR39490">
    <property type="entry name" value="ARRESTIN DOMAIN-CONTAINING PROTEIN D"/>
    <property type="match status" value="1"/>
</dbReference>
<dbReference type="RefSeq" id="NP_001071895.1">
    <property type="nucleotide sequence ID" value="NM_001078427.1"/>
</dbReference>
<dbReference type="CTD" id="778846"/>
<dbReference type="OrthoDB" id="10018316at2759"/>
<dbReference type="InterPro" id="IPR038632">
    <property type="entry name" value="ZFYVE21_C_sf"/>
</dbReference>
<evidence type="ECO:0000313" key="6">
    <source>
        <dbReference type="EMBL" id="BAE93273.1"/>
    </source>
</evidence>
<keyword evidence="1" id="KW-0479">Metal-binding</keyword>
<gene>
    <name evidence="6" type="primary">Ci-ZF(FYVE)-2</name>
    <name evidence="7" type="synonym">zf(fyve)-2</name>
</gene>
<feature type="domain" description="FYVE-type" evidence="5">
    <location>
        <begin position="40"/>
        <end position="95"/>
    </location>
</feature>
<organism evidence="6">
    <name type="scientific">Ciona intestinalis</name>
    <name type="common">Transparent sea squirt</name>
    <name type="synonym">Ascidia intestinalis</name>
    <dbReference type="NCBI Taxonomy" id="7719"/>
    <lineage>
        <taxon>Eukaryota</taxon>
        <taxon>Metazoa</taxon>
        <taxon>Chordata</taxon>
        <taxon>Tunicata</taxon>
        <taxon>Ascidiacea</taxon>
        <taxon>Phlebobranchia</taxon>
        <taxon>Cionidae</taxon>
        <taxon>Ciona</taxon>
    </lineage>
</organism>
<proteinExistence type="evidence at transcript level"/>
<dbReference type="Gene3D" id="2.30.29.160">
    <property type="entry name" value="Zinc finger FYVE domain-containing protein 21, C-terminal"/>
    <property type="match status" value="1"/>
</dbReference>
<evidence type="ECO:0000256" key="4">
    <source>
        <dbReference type="PROSITE-ProRule" id="PRU00091"/>
    </source>
</evidence>
<name>Q1RQ12_CIOIN</name>
<evidence type="ECO:0000256" key="1">
    <source>
        <dbReference type="ARBA" id="ARBA00022723"/>
    </source>
</evidence>
<evidence type="ECO:0000259" key="5">
    <source>
        <dbReference type="PROSITE" id="PS50178"/>
    </source>
</evidence>
<dbReference type="InterPro" id="IPR052113">
    <property type="entry name" value="FYVE-type_Zinc_Finger"/>
</dbReference>
<dbReference type="InterPro" id="IPR000306">
    <property type="entry name" value="Znf_FYVE"/>
</dbReference>
<keyword evidence="8" id="KW-1185">Reference proteome</keyword>
<dbReference type="SUPFAM" id="SSF57903">
    <property type="entry name" value="FYVE/PHD zinc finger"/>
    <property type="match status" value="1"/>
</dbReference>
<dbReference type="GO" id="GO:0008270">
    <property type="term" value="F:zinc ion binding"/>
    <property type="evidence" value="ECO:0007669"/>
    <property type="project" value="UniProtKB-KW"/>
</dbReference>
<dbReference type="OMA" id="HCEIEIA"/>
<dbReference type="PANTHER" id="PTHR39490:SF8">
    <property type="entry name" value="ZINC FINGER FYVE DOMAIN-CONTAINING PROTEIN 21"/>
    <property type="match status" value="1"/>
</dbReference>
<reference evidence="6" key="2">
    <citation type="journal article" date="2006" name="Dev. Biol.">
        <title>Systematic analysis of embryonic expression profiles of zinc finger genes in Ciona intestinalis.</title>
        <authorList>
            <person name="Miwata K."/>
            <person name="Chiba T."/>
            <person name="Horii R."/>
            <person name="Yamada L."/>
            <person name="Kubo A."/>
            <person name="Miyamura D."/>
            <person name="Satoh N."/>
            <person name="Satou Y."/>
        </authorList>
    </citation>
    <scope>NUCLEOTIDE SEQUENCE</scope>
</reference>
<reference evidence="8" key="1">
    <citation type="journal article" date="2002" name="Science">
        <title>The draft genome of Ciona intestinalis: insights into chordate and vertebrate origins.</title>
        <authorList>
            <person name="Dehal P."/>
            <person name="Satou Y."/>
            <person name="Campbell R.K."/>
            <person name="Chapman J."/>
            <person name="Degnan B."/>
            <person name="De Tomaso A."/>
            <person name="Davidson B."/>
            <person name="Di Gregorio A."/>
            <person name="Gelpke M."/>
            <person name="Goodstein D.M."/>
            <person name="Harafuji N."/>
            <person name="Hastings K.E."/>
            <person name="Ho I."/>
            <person name="Hotta K."/>
            <person name="Huang W."/>
            <person name="Kawashima T."/>
            <person name="Lemaire P."/>
            <person name="Martinez D."/>
            <person name="Meinertzhagen I.A."/>
            <person name="Necula S."/>
            <person name="Nonaka M."/>
            <person name="Putnam N."/>
            <person name="Rash S."/>
            <person name="Saiga H."/>
            <person name="Satake M."/>
            <person name="Terry A."/>
            <person name="Yamada L."/>
            <person name="Wang H.G."/>
            <person name="Awazu S."/>
            <person name="Azumi K."/>
            <person name="Boore J."/>
            <person name="Branno M."/>
            <person name="Chin-Bow S."/>
            <person name="DeSantis R."/>
            <person name="Doyle S."/>
            <person name="Francino P."/>
            <person name="Keys D.N."/>
            <person name="Haga S."/>
            <person name="Hayashi H."/>
            <person name="Hino K."/>
            <person name="Imai K.S."/>
            <person name="Inaba K."/>
            <person name="Kano S."/>
            <person name="Kobayashi K."/>
            <person name="Kobayashi M."/>
            <person name="Lee B.I."/>
            <person name="Makabe K.W."/>
            <person name="Manohar C."/>
            <person name="Matassi G."/>
            <person name="Medina M."/>
            <person name="Mochizuki Y."/>
            <person name="Mount S."/>
            <person name="Morishita T."/>
            <person name="Miura S."/>
            <person name="Nakayama A."/>
            <person name="Nishizaka S."/>
            <person name="Nomoto H."/>
            <person name="Ohta F."/>
            <person name="Oishi K."/>
            <person name="Rigoutsos I."/>
            <person name="Sano M."/>
            <person name="Sasaki A."/>
            <person name="Sasakura Y."/>
            <person name="Shoguchi E."/>
            <person name="Shin-i T."/>
            <person name="Spagnuolo A."/>
            <person name="Stainier D."/>
            <person name="Suzuki M.M."/>
            <person name="Tassy O."/>
            <person name="Takatori N."/>
            <person name="Tokuoka M."/>
            <person name="Yagi K."/>
            <person name="Yoshizaki F."/>
            <person name="Wada S."/>
            <person name="Zhang C."/>
            <person name="Hyatt P.D."/>
            <person name="Larimer F."/>
            <person name="Detter C."/>
            <person name="Doggett N."/>
            <person name="Glavina T."/>
            <person name="Hawkins T."/>
            <person name="Richardson P."/>
            <person name="Lucas S."/>
            <person name="Kohara Y."/>
            <person name="Levine M."/>
            <person name="Satoh N."/>
            <person name="Rokhsar D.S."/>
        </authorList>
    </citation>
    <scope>NUCLEOTIDE SEQUENCE [LARGE SCALE GENOMIC DNA]</scope>
</reference>
<keyword evidence="3" id="KW-0862">Zinc</keyword>
<dbReference type="InterPro" id="IPR017455">
    <property type="entry name" value="Znf_FYVE-rel"/>
</dbReference>
<dbReference type="AlphaFoldDB" id="Q1RQ12"/>
<dbReference type="Ensembl" id="ENSCINT00000036136.1">
    <property type="protein sequence ID" value="ENSCINP00000032810.1"/>
    <property type="gene ID" value="ENSCING00000024804.1"/>
</dbReference>
<dbReference type="Gene3D" id="3.30.40.10">
    <property type="entry name" value="Zinc/RING finger domain, C3HC4 (zinc finger)"/>
    <property type="match status" value="1"/>
</dbReference>
<accession>A0A1W2VPC8</accession>
<dbReference type="SMART" id="SM00064">
    <property type="entry name" value="FYVE"/>
    <property type="match status" value="1"/>
</dbReference>
<dbReference type="EMBL" id="AK222391">
    <property type="protein sequence ID" value="BAE93273.1"/>
    <property type="molecule type" value="mRNA"/>
</dbReference>
<accession>Q1RQ12</accession>
<dbReference type="InterPro" id="IPR011011">
    <property type="entry name" value="Znf_FYVE_PHD"/>
</dbReference>